<dbReference type="PANTHER" id="PTHR23501">
    <property type="entry name" value="MAJOR FACILITATOR SUPERFAMILY"/>
    <property type="match status" value="1"/>
</dbReference>
<dbReference type="InterPro" id="IPR020846">
    <property type="entry name" value="MFS_dom"/>
</dbReference>
<sequence length="566" mass="61603">MVEHELSDLSTGPIGHDKNGGKKGDYLSNEHSPNNEASPNKEDSLNNEDSPNNEDSSDKVQKQVSYHFQQEPSGALKLDLTMAWIGVFLAFADDTFVFTTYGTIASQFGHGSMGPWLVTAYNLGFAVSLPVWQYGRVCDIYGYRYPIQAAYLIFCIGCAMSGFAVNLWIAIVGRFLSGVGGSGMTDLLVVIVNVLRSYISIVMTIAVPVGAPLGGALTQWIGWRWAFVLQIPMGLFCLAMASWRLRIVKKRSDAQNKGEVSPRPDFNFLGIFLLGLCVASIMTICQFSGELRSKLTIGLPIASSIFFVSVLLFGINERCWTNAPLIPIKLLKTNHIGAMYLAQILLLFSYGGISSHITEFWIRTKNYNNGLAAACILPVVFGNVLSAFISSRIVQKTGRYKIILIAGCMVAIASNALIAGRWPHRPLFCDMIFYAGMGLGVGAIFVCTFSALSVSVPSQMTATAMTNYYLCQQLGLVVGVSVVSSASRAVFEKDLSQDIPLSKDKSQLVGHVLNDFRFAFTLSEEIQSIVRNGFLQSFGVMAAISCGGLVLVLLICLKVPEKPLGK</sequence>
<feature type="transmembrane region" description="Helical" evidence="6">
    <location>
        <begin position="432"/>
        <end position="456"/>
    </location>
</feature>
<gene>
    <name evidence="8" type="ORF">PCAMFM013_S004g000341</name>
</gene>
<keyword evidence="2 6" id="KW-0812">Transmembrane</keyword>
<evidence type="ECO:0000313" key="8">
    <source>
        <dbReference type="EMBL" id="CRL20401.1"/>
    </source>
</evidence>
<evidence type="ECO:0000256" key="3">
    <source>
        <dbReference type="ARBA" id="ARBA00022989"/>
    </source>
</evidence>
<dbReference type="PANTHER" id="PTHR23501:SF33">
    <property type="entry name" value="MAJOR FACILITATOR SUPERFAMILY (MFS) PROFILE DOMAIN-CONTAINING PROTEIN"/>
    <property type="match status" value="1"/>
</dbReference>
<keyword evidence="3 6" id="KW-1133">Transmembrane helix</keyword>
<protein>
    <submittedName>
        <fullName evidence="8">Sucrose/H+ symporter, plant</fullName>
    </submittedName>
</protein>
<evidence type="ECO:0000256" key="2">
    <source>
        <dbReference type="ARBA" id="ARBA00022692"/>
    </source>
</evidence>
<dbReference type="Pfam" id="PF07690">
    <property type="entry name" value="MFS_1"/>
    <property type="match status" value="1"/>
</dbReference>
<comment type="subcellular location">
    <subcellularLocation>
        <location evidence="1">Membrane</location>
        <topology evidence="1">Multi-pass membrane protein</topology>
    </subcellularLocation>
</comment>
<dbReference type="PROSITE" id="PS50850">
    <property type="entry name" value="MFS"/>
    <property type="match status" value="1"/>
</dbReference>
<evidence type="ECO:0000256" key="1">
    <source>
        <dbReference type="ARBA" id="ARBA00004141"/>
    </source>
</evidence>
<evidence type="ECO:0000256" key="5">
    <source>
        <dbReference type="SAM" id="MobiDB-lite"/>
    </source>
</evidence>
<feature type="transmembrane region" description="Helical" evidence="6">
    <location>
        <begin position="370"/>
        <end position="390"/>
    </location>
</feature>
<evidence type="ECO:0000256" key="6">
    <source>
        <dbReference type="SAM" id="Phobius"/>
    </source>
</evidence>
<reference evidence="8 9" key="1">
    <citation type="journal article" date="2014" name="Nat. Commun.">
        <title>Multiple recent horizontal transfers of a large genomic region in cheese making fungi.</title>
        <authorList>
            <person name="Cheeseman K."/>
            <person name="Ropars J."/>
            <person name="Renault P."/>
            <person name="Dupont J."/>
            <person name="Gouzy J."/>
            <person name="Branca A."/>
            <person name="Abraham A.L."/>
            <person name="Ceppi M."/>
            <person name="Conseiller E."/>
            <person name="Debuchy R."/>
            <person name="Malagnac F."/>
            <person name="Goarin A."/>
            <person name="Silar P."/>
            <person name="Lacoste S."/>
            <person name="Sallet E."/>
            <person name="Bensimon A."/>
            <person name="Giraud T."/>
            <person name="Brygoo Y."/>
        </authorList>
    </citation>
    <scope>NUCLEOTIDE SEQUENCE [LARGE SCALE GENOMIC DNA]</scope>
    <source>
        <strain evidence="9">FM 013</strain>
    </source>
</reference>
<feature type="transmembrane region" description="Helical" evidence="6">
    <location>
        <begin position="82"/>
        <end position="104"/>
    </location>
</feature>
<feature type="transmembrane region" description="Helical" evidence="6">
    <location>
        <begin position="468"/>
        <end position="491"/>
    </location>
</feature>
<feature type="region of interest" description="Disordered" evidence="5">
    <location>
        <begin position="1"/>
        <end position="64"/>
    </location>
</feature>
<feature type="transmembrane region" description="Helical" evidence="6">
    <location>
        <begin position="266"/>
        <end position="289"/>
    </location>
</feature>
<dbReference type="EMBL" id="HG793137">
    <property type="protein sequence ID" value="CRL20401.1"/>
    <property type="molecule type" value="Genomic_DNA"/>
</dbReference>
<evidence type="ECO:0000313" key="9">
    <source>
        <dbReference type="Proteomes" id="UP000053732"/>
    </source>
</evidence>
<feature type="domain" description="Major facilitator superfamily (MFS) profile" evidence="7">
    <location>
        <begin position="79"/>
        <end position="560"/>
    </location>
</feature>
<organism evidence="8 9">
    <name type="scientific">Penicillium camemberti (strain FM 013)</name>
    <dbReference type="NCBI Taxonomy" id="1429867"/>
    <lineage>
        <taxon>Eukaryota</taxon>
        <taxon>Fungi</taxon>
        <taxon>Dikarya</taxon>
        <taxon>Ascomycota</taxon>
        <taxon>Pezizomycotina</taxon>
        <taxon>Eurotiomycetes</taxon>
        <taxon>Eurotiomycetidae</taxon>
        <taxon>Eurotiales</taxon>
        <taxon>Aspergillaceae</taxon>
        <taxon>Penicillium</taxon>
    </lineage>
</organism>
<name>A0A0G4P246_PENC3</name>
<dbReference type="InterPro" id="IPR036259">
    <property type="entry name" value="MFS_trans_sf"/>
</dbReference>
<dbReference type="GO" id="GO:0015174">
    <property type="term" value="F:basic amino acid transmembrane transporter activity"/>
    <property type="evidence" value="ECO:0007669"/>
    <property type="project" value="TreeGrafter"/>
</dbReference>
<dbReference type="InterPro" id="IPR011701">
    <property type="entry name" value="MFS"/>
</dbReference>
<dbReference type="AlphaFoldDB" id="A0A0G4P246"/>
<feature type="transmembrane region" description="Helical" evidence="6">
    <location>
        <begin position="336"/>
        <end position="358"/>
    </location>
</feature>
<feature type="transmembrane region" description="Helical" evidence="6">
    <location>
        <begin position="223"/>
        <end position="245"/>
    </location>
</feature>
<dbReference type="Gene3D" id="1.20.1250.20">
    <property type="entry name" value="MFS general substrate transporter like domains"/>
    <property type="match status" value="1"/>
</dbReference>
<proteinExistence type="predicted"/>
<keyword evidence="9" id="KW-1185">Reference proteome</keyword>
<feature type="compositionally biased region" description="Basic and acidic residues" evidence="5">
    <location>
        <begin position="15"/>
        <end position="25"/>
    </location>
</feature>
<accession>A0A0G4P246</accession>
<evidence type="ECO:0000259" key="7">
    <source>
        <dbReference type="PROSITE" id="PS50850"/>
    </source>
</evidence>
<dbReference type="SUPFAM" id="SSF103473">
    <property type="entry name" value="MFS general substrate transporter"/>
    <property type="match status" value="1"/>
</dbReference>
<feature type="compositionally biased region" description="Polar residues" evidence="5">
    <location>
        <begin position="29"/>
        <end position="38"/>
    </location>
</feature>
<feature type="transmembrane region" description="Helical" evidence="6">
    <location>
        <begin position="402"/>
        <end position="420"/>
    </location>
</feature>
<dbReference type="GO" id="GO:0000329">
    <property type="term" value="C:fungal-type vacuole membrane"/>
    <property type="evidence" value="ECO:0007669"/>
    <property type="project" value="TreeGrafter"/>
</dbReference>
<dbReference type="STRING" id="1429867.A0A0G4P246"/>
<dbReference type="Proteomes" id="UP000053732">
    <property type="component" value="Unassembled WGS sequence"/>
</dbReference>
<feature type="transmembrane region" description="Helical" evidence="6">
    <location>
        <begin position="147"/>
        <end position="175"/>
    </location>
</feature>
<feature type="transmembrane region" description="Helical" evidence="6">
    <location>
        <begin position="538"/>
        <end position="557"/>
    </location>
</feature>
<keyword evidence="4 6" id="KW-0472">Membrane</keyword>
<feature type="transmembrane region" description="Helical" evidence="6">
    <location>
        <begin position="116"/>
        <end position="135"/>
    </location>
</feature>
<feature type="transmembrane region" description="Helical" evidence="6">
    <location>
        <begin position="295"/>
        <end position="315"/>
    </location>
</feature>
<feature type="transmembrane region" description="Helical" evidence="6">
    <location>
        <begin position="187"/>
        <end position="211"/>
    </location>
</feature>
<evidence type="ECO:0000256" key="4">
    <source>
        <dbReference type="ARBA" id="ARBA00023136"/>
    </source>
</evidence>